<evidence type="ECO:0000313" key="1">
    <source>
        <dbReference type="EMBL" id="RJF97379.1"/>
    </source>
</evidence>
<accession>A0A3A3G920</accession>
<protein>
    <submittedName>
        <fullName evidence="1">Uncharacterized protein</fullName>
    </submittedName>
</protein>
<name>A0A3A3G920_9BURK</name>
<reference evidence="2" key="1">
    <citation type="submission" date="2018-09" db="EMBL/GenBank/DDBJ databases">
        <authorList>
            <person name="Zhu H."/>
        </authorList>
    </citation>
    <scope>NUCLEOTIDE SEQUENCE [LARGE SCALE GENOMIC DNA]</scope>
    <source>
        <strain evidence="2">K1R23-30</strain>
    </source>
</reference>
<gene>
    <name evidence="1" type="ORF">D3871_01665</name>
</gene>
<dbReference type="EMBL" id="QYUO01000001">
    <property type="protein sequence ID" value="RJF97379.1"/>
    <property type="molecule type" value="Genomic_DNA"/>
</dbReference>
<organism evidence="1 2">
    <name type="scientific">Noviherbaspirillum saxi</name>
    <dbReference type="NCBI Taxonomy" id="2320863"/>
    <lineage>
        <taxon>Bacteria</taxon>
        <taxon>Pseudomonadati</taxon>
        <taxon>Pseudomonadota</taxon>
        <taxon>Betaproteobacteria</taxon>
        <taxon>Burkholderiales</taxon>
        <taxon>Oxalobacteraceae</taxon>
        <taxon>Noviherbaspirillum</taxon>
    </lineage>
</organism>
<sequence length="60" mass="6788">MRSLFPAALLTERSDHVYRLYGARCVVGVLALGRKLPHEPTAPLHNPLAVLRHPRFTKLM</sequence>
<evidence type="ECO:0000313" key="2">
    <source>
        <dbReference type="Proteomes" id="UP000265955"/>
    </source>
</evidence>
<keyword evidence="2" id="KW-1185">Reference proteome</keyword>
<dbReference type="OrthoDB" id="8768312at2"/>
<proteinExistence type="predicted"/>
<dbReference type="Proteomes" id="UP000265955">
    <property type="component" value="Unassembled WGS sequence"/>
</dbReference>
<comment type="caution">
    <text evidence="1">The sequence shown here is derived from an EMBL/GenBank/DDBJ whole genome shotgun (WGS) entry which is preliminary data.</text>
</comment>
<dbReference type="RefSeq" id="WP_119767330.1">
    <property type="nucleotide sequence ID" value="NZ_QYUO01000001.1"/>
</dbReference>
<dbReference type="AlphaFoldDB" id="A0A3A3G920"/>